<dbReference type="Proteomes" id="UP000652761">
    <property type="component" value="Unassembled WGS sequence"/>
</dbReference>
<organism evidence="1 2">
    <name type="scientific">Colocasia esculenta</name>
    <name type="common">Wild taro</name>
    <name type="synonym">Arum esculentum</name>
    <dbReference type="NCBI Taxonomy" id="4460"/>
    <lineage>
        <taxon>Eukaryota</taxon>
        <taxon>Viridiplantae</taxon>
        <taxon>Streptophyta</taxon>
        <taxon>Embryophyta</taxon>
        <taxon>Tracheophyta</taxon>
        <taxon>Spermatophyta</taxon>
        <taxon>Magnoliopsida</taxon>
        <taxon>Liliopsida</taxon>
        <taxon>Araceae</taxon>
        <taxon>Aroideae</taxon>
        <taxon>Colocasieae</taxon>
        <taxon>Colocasia</taxon>
    </lineage>
</organism>
<protein>
    <submittedName>
        <fullName evidence="1">Uncharacterized protein</fullName>
    </submittedName>
</protein>
<comment type="caution">
    <text evidence="1">The sequence shown here is derived from an EMBL/GenBank/DDBJ whole genome shotgun (WGS) entry which is preliminary data.</text>
</comment>
<gene>
    <name evidence="1" type="ORF">Taro_015138</name>
</gene>
<dbReference type="EMBL" id="NMUH01000646">
    <property type="protein sequence ID" value="MQL82660.1"/>
    <property type="molecule type" value="Genomic_DNA"/>
</dbReference>
<evidence type="ECO:0000313" key="1">
    <source>
        <dbReference type="EMBL" id="MQL82660.1"/>
    </source>
</evidence>
<sequence>MDGYDVRGTDVYDVRGTDGYDVRGTDGCAVFNLNSSSPVSILIRQLSALFEQSLNLRQSFFSPHFSLMRICPWAETPFEQSFH</sequence>
<dbReference type="AlphaFoldDB" id="A0A843ULH7"/>
<proteinExistence type="predicted"/>
<keyword evidence="2" id="KW-1185">Reference proteome</keyword>
<evidence type="ECO:0000313" key="2">
    <source>
        <dbReference type="Proteomes" id="UP000652761"/>
    </source>
</evidence>
<name>A0A843ULH7_COLES</name>
<reference evidence="1" key="1">
    <citation type="submission" date="2017-07" db="EMBL/GenBank/DDBJ databases">
        <title>Taro Niue Genome Assembly and Annotation.</title>
        <authorList>
            <person name="Atibalentja N."/>
            <person name="Keating K."/>
            <person name="Fields C.J."/>
        </authorList>
    </citation>
    <scope>NUCLEOTIDE SEQUENCE</scope>
    <source>
        <strain evidence="1">Niue_2</strain>
        <tissue evidence="1">Leaf</tissue>
    </source>
</reference>
<accession>A0A843ULH7</accession>